<accession>A0ACA9JZR7</accession>
<name>A0ACA9JZR7_9GLOM</name>
<organism evidence="1 2">
    <name type="scientific">Cetraspora pellucida</name>
    <dbReference type="NCBI Taxonomy" id="1433469"/>
    <lineage>
        <taxon>Eukaryota</taxon>
        <taxon>Fungi</taxon>
        <taxon>Fungi incertae sedis</taxon>
        <taxon>Mucoromycota</taxon>
        <taxon>Glomeromycotina</taxon>
        <taxon>Glomeromycetes</taxon>
        <taxon>Diversisporales</taxon>
        <taxon>Gigasporaceae</taxon>
        <taxon>Cetraspora</taxon>
    </lineage>
</organism>
<gene>
    <name evidence="1" type="ORF">SPELUC_LOCUS406</name>
</gene>
<evidence type="ECO:0000313" key="1">
    <source>
        <dbReference type="EMBL" id="CAG8444460.1"/>
    </source>
</evidence>
<reference evidence="1" key="1">
    <citation type="submission" date="2021-06" db="EMBL/GenBank/DDBJ databases">
        <authorList>
            <person name="Kallberg Y."/>
            <person name="Tangrot J."/>
            <person name="Rosling A."/>
        </authorList>
    </citation>
    <scope>NUCLEOTIDE SEQUENCE</scope>
    <source>
        <strain evidence="1">28 12/20/2015</strain>
    </source>
</reference>
<keyword evidence="2" id="KW-1185">Reference proteome</keyword>
<dbReference type="Proteomes" id="UP000789366">
    <property type="component" value="Unassembled WGS sequence"/>
</dbReference>
<comment type="caution">
    <text evidence="1">The sequence shown here is derived from an EMBL/GenBank/DDBJ whole genome shotgun (WGS) entry which is preliminary data.</text>
</comment>
<dbReference type="EMBL" id="CAJVPW010000141">
    <property type="protein sequence ID" value="CAG8444460.1"/>
    <property type="molecule type" value="Genomic_DNA"/>
</dbReference>
<sequence>MASHEVFEEVSSQETFKGERSFERVQSQKTFEETTPQDMYMDLQHESEIFISDLEILNDGASFQETFKGKGIFKELSFQETFIRREHAARYETSTEMMPQDLYMELHESKIFIPDLENLDDEKYLPKVIVNLIYNGIVMIIEMILEVTFCGYILLIESIIFTG</sequence>
<protein>
    <submittedName>
        <fullName evidence="1">8577_t:CDS:1</fullName>
    </submittedName>
</protein>
<proteinExistence type="predicted"/>
<evidence type="ECO:0000313" key="2">
    <source>
        <dbReference type="Proteomes" id="UP000789366"/>
    </source>
</evidence>